<keyword evidence="3" id="KW-0349">Heme</keyword>
<keyword evidence="3" id="KW-0408">Iron</keyword>
<keyword evidence="5" id="KW-1185">Reference proteome</keyword>
<name>A0ABW4U5M0_9HYPH</name>
<dbReference type="PANTHER" id="PTHR46696:SF6">
    <property type="entry name" value="P450, PUTATIVE (EUROFUNG)-RELATED"/>
    <property type="match status" value="1"/>
</dbReference>
<proteinExistence type="inferred from homology"/>
<keyword evidence="3" id="KW-0479">Metal-binding</keyword>
<sequence length="404" mass="43927">MSNTAAMSEPQIPEDVDIHDPAFVRDPFTAYDRLRLECPIARSNKHGGFWLMTRYEDVRAGAINWRDYTSSVAGVTAIPVITPRTEPMLPIEIDPPRHSRYRALVNPVFTPERVAEITPRIGRLAASILERMAEKESADAVAEFCVPVAIASLAAFTDVPLADSENWVGWITKMFDVSDPVAGAAASRDLVAYIDGLIAARRAAPTGDFISMLMAAEIDGESLDDGQIRSFMTVVFGAGFETTADGLSVMLHWLAEHPADLARLAAEPALVPTAVEEFLRFSSPIQIFGRNAARDLSVHERRMRAGDIVALGFGSANRDPSVFEAPGELHLDRKPNRHLTFGAGPHLCAGAGVARMEFAVTLEALIEAGIGLALDPAVAPRWKTRGDRRGFASLPLLIDRKKAH</sequence>
<protein>
    <submittedName>
        <fullName evidence="4">Cytochrome P450</fullName>
    </submittedName>
</protein>
<evidence type="ECO:0000256" key="2">
    <source>
        <dbReference type="ARBA" id="ARBA00010617"/>
    </source>
</evidence>
<evidence type="ECO:0000256" key="1">
    <source>
        <dbReference type="ARBA" id="ARBA00001971"/>
    </source>
</evidence>
<dbReference type="InterPro" id="IPR017972">
    <property type="entry name" value="Cyt_P450_CS"/>
</dbReference>
<dbReference type="Proteomes" id="UP001597405">
    <property type="component" value="Unassembled WGS sequence"/>
</dbReference>
<dbReference type="PROSITE" id="PS00086">
    <property type="entry name" value="CYTOCHROME_P450"/>
    <property type="match status" value="1"/>
</dbReference>
<gene>
    <name evidence="4" type="ORF">ACFSOZ_03135</name>
</gene>
<dbReference type="PRINTS" id="PR00359">
    <property type="entry name" value="BP450"/>
</dbReference>
<dbReference type="InterPro" id="IPR036396">
    <property type="entry name" value="Cyt_P450_sf"/>
</dbReference>
<organism evidence="4 5">
    <name type="scientific">Mesorhizobium newzealandense</name>
    <dbReference type="NCBI Taxonomy" id="1300302"/>
    <lineage>
        <taxon>Bacteria</taxon>
        <taxon>Pseudomonadati</taxon>
        <taxon>Pseudomonadota</taxon>
        <taxon>Alphaproteobacteria</taxon>
        <taxon>Hyphomicrobiales</taxon>
        <taxon>Phyllobacteriaceae</taxon>
        <taxon>Mesorhizobium</taxon>
    </lineage>
</organism>
<accession>A0ABW4U5M0</accession>
<comment type="cofactor">
    <cofactor evidence="1">
        <name>heme</name>
        <dbReference type="ChEBI" id="CHEBI:30413"/>
    </cofactor>
</comment>
<keyword evidence="3" id="KW-0503">Monooxygenase</keyword>
<dbReference type="Gene3D" id="1.10.630.10">
    <property type="entry name" value="Cytochrome P450"/>
    <property type="match status" value="1"/>
</dbReference>
<evidence type="ECO:0000313" key="4">
    <source>
        <dbReference type="EMBL" id="MFD1981700.1"/>
    </source>
</evidence>
<comment type="similarity">
    <text evidence="2 3">Belongs to the cytochrome P450 family.</text>
</comment>
<dbReference type="Pfam" id="PF00067">
    <property type="entry name" value="p450"/>
    <property type="match status" value="1"/>
</dbReference>
<reference evidence="5" key="1">
    <citation type="journal article" date="2019" name="Int. J. Syst. Evol. Microbiol.">
        <title>The Global Catalogue of Microorganisms (GCM) 10K type strain sequencing project: providing services to taxonomists for standard genome sequencing and annotation.</title>
        <authorList>
            <consortium name="The Broad Institute Genomics Platform"/>
            <consortium name="The Broad Institute Genome Sequencing Center for Infectious Disease"/>
            <person name="Wu L."/>
            <person name="Ma J."/>
        </authorList>
    </citation>
    <scope>NUCLEOTIDE SEQUENCE [LARGE SCALE GENOMIC DNA]</scope>
    <source>
        <strain evidence="5">CGMCC 1.16225</strain>
    </source>
</reference>
<dbReference type="InterPro" id="IPR001128">
    <property type="entry name" value="Cyt_P450"/>
</dbReference>
<evidence type="ECO:0000313" key="5">
    <source>
        <dbReference type="Proteomes" id="UP001597405"/>
    </source>
</evidence>
<dbReference type="RefSeq" id="WP_379093577.1">
    <property type="nucleotide sequence ID" value="NZ_JBHUGZ010000001.1"/>
</dbReference>
<keyword evidence="3" id="KW-0560">Oxidoreductase</keyword>
<dbReference type="PRINTS" id="PR00385">
    <property type="entry name" value="P450"/>
</dbReference>
<comment type="caution">
    <text evidence="4">The sequence shown here is derived from an EMBL/GenBank/DDBJ whole genome shotgun (WGS) entry which is preliminary data.</text>
</comment>
<dbReference type="InterPro" id="IPR002397">
    <property type="entry name" value="Cyt_P450_B"/>
</dbReference>
<dbReference type="SUPFAM" id="SSF48264">
    <property type="entry name" value="Cytochrome P450"/>
    <property type="match status" value="1"/>
</dbReference>
<evidence type="ECO:0000256" key="3">
    <source>
        <dbReference type="RuleBase" id="RU000461"/>
    </source>
</evidence>
<dbReference type="PANTHER" id="PTHR46696">
    <property type="entry name" value="P450, PUTATIVE (EUROFUNG)-RELATED"/>
    <property type="match status" value="1"/>
</dbReference>
<dbReference type="EMBL" id="JBHUGZ010000001">
    <property type="protein sequence ID" value="MFD1981700.1"/>
    <property type="molecule type" value="Genomic_DNA"/>
</dbReference>